<keyword evidence="2" id="KW-1185">Reference proteome</keyword>
<dbReference type="AlphaFoldDB" id="A0A561F207"/>
<comment type="caution">
    <text evidence="1">The sequence shown here is derived from an EMBL/GenBank/DDBJ whole genome shotgun (WGS) entry which is preliminary data.</text>
</comment>
<evidence type="ECO:0000313" key="1">
    <source>
        <dbReference type="EMBL" id="TWE21889.1"/>
    </source>
</evidence>
<name>A0A561F207_9ACTN</name>
<dbReference type="Proteomes" id="UP000318416">
    <property type="component" value="Unassembled WGS sequence"/>
</dbReference>
<organism evidence="1 2">
    <name type="scientific">Kitasatospora atroaurantiaca</name>
    <dbReference type="NCBI Taxonomy" id="285545"/>
    <lineage>
        <taxon>Bacteria</taxon>
        <taxon>Bacillati</taxon>
        <taxon>Actinomycetota</taxon>
        <taxon>Actinomycetes</taxon>
        <taxon>Kitasatosporales</taxon>
        <taxon>Streptomycetaceae</taxon>
        <taxon>Kitasatospora</taxon>
    </lineage>
</organism>
<dbReference type="RefSeq" id="WP_145796997.1">
    <property type="nucleotide sequence ID" value="NZ_BAAABR010000032.1"/>
</dbReference>
<accession>A0A561F207</accession>
<dbReference type="OrthoDB" id="4214408at2"/>
<protein>
    <submittedName>
        <fullName evidence="1">Uncharacterized protein</fullName>
    </submittedName>
</protein>
<proteinExistence type="predicted"/>
<reference evidence="1 2" key="1">
    <citation type="submission" date="2019-06" db="EMBL/GenBank/DDBJ databases">
        <title>Sequencing the genomes of 1000 actinobacteria strains.</title>
        <authorList>
            <person name="Klenk H.-P."/>
        </authorList>
    </citation>
    <scope>NUCLEOTIDE SEQUENCE [LARGE SCALE GENOMIC DNA]</scope>
    <source>
        <strain evidence="1 2">DSM 41649</strain>
    </source>
</reference>
<dbReference type="EMBL" id="VIVR01000001">
    <property type="protein sequence ID" value="TWE21889.1"/>
    <property type="molecule type" value="Genomic_DNA"/>
</dbReference>
<gene>
    <name evidence="1" type="ORF">FB465_7133</name>
</gene>
<evidence type="ECO:0000313" key="2">
    <source>
        <dbReference type="Proteomes" id="UP000318416"/>
    </source>
</evidence>
<sequence>MSDGFEHDHDATENLQAPADIRRVALLQLLITLCSSVGSGSGRLTAAQTVALIRRSAPPHGQPMDRAHHRRP</sequence>